<dbReference type="PRINTS" id="PR01537">
    <property type="entry name" value="INTRLKN1R1F"/>
</dbReference>
<dbReference type="SMART" id="SM00369">
    <property type="entry name" value="LRR_TYP"/>
    <property type="match status" value="6"/>
</dbReference>
<dbReference type="SMART" id="SM00255">
    <property type="entry name" value="TIR"/>
    <property type="match status" value="1"/>
</dbReference>
<dbReference type="GO" id="GO:0002224">
    <property type="term" value="P:toll-like receptor signaling pathway"/>
    <property type="evidence" value="ECO:0007669"/>
    <property type="project" value="UniProtKB-UniRule"/>
</dbReference>
<dbReference type="GO" id="GO:0005886">
    <property type="term" value="C:plasma membrane"/>
    <property type="evidence" value="ECO:0007669"/>
    <property type="project" value="TreeGrafter"/>
</dbReference>
<dbReference type="SUPFAM" id="SSF52200">
    <property type="entry name" value="Toll/Interleukin receptor TIR domain"/>
    <property type="match status" value="1"/>
</dbReference>
<keyword evidence="11 18" id="KW-0472">Membrane</keyword>
<evidence type="ECO:0000256" key="7">
    <source>
        <dbReference type="ARBA" id="ARBA00022737"/>
    </source>
</evidence>
<proteinExistence type="inferred from homology"/>
<evidence type="ECO:0000256" key="10">
    <source>
        <dbReference type="ARBA" id="ARBA00023027"/>
    </source>
</evidence>
<evidence type="ECO:0000256" key="9">
    <source>
        <dbReference type="ARBA" id="ARBA00022989"/>
    </source>
</evidence>
<evidence type="ECO:0000256" key="2">
    <source>
        <dbReference type="ARBA" id="ARBA00009634"/>
    </source>
</evidence>
<feature type="domain" description="TIR" evidence="19">
    <location>
        <begin position="656"/>
        <end position="799"/>
    </location>
</feature>
<keyword evidence="9 18" id="KW-1133">Transmembrane helix</keyword>
<keyword evidence="14" id="KW-0325">Glycoprotein</keyword>
<dbReference type="SMART" id="SM00364">
    <property type="entry name" value="LRR_BAC"/>
    <property type="match status" value="4"/>
</dbReference>
<evidence type="ECO:0000313" key="21">
    <source>
        <dbReference type="RefSeq" id="XP_026532360.1"/>
    </source>
</evidence>
<name>A0A6J1UN52_9SAUR</name>
<evidence type="ECO:0000256" key="6">
    <source>
        <dbReference type="ARBA" id="ARBA00022729"/>
    </source>
</evidence>
<keyword evidence="6" id="KW-0732">Signal</keyword>
<dbReference type="GO" id="GO:0043235">
    <property type="term" value="C:receptor complex"/>
    <property type="evidence" value="ECO:0007669"/>
    <property type="project" value="TreeGrafter"/>
</dbReference>
<dbReference type="InterPro" id="IPR001611">
    <property type="entry name" value="Leu-rich_rpt"/>
</dbReference>
<evidence type="ECO:0000256" key="4">
    <source>
        <dbReference type="ARBA" id="ARBA00022614"/>
    </source>
</evidence>
<evidence type="ECO:0000313" key="22">
    <source>
        <dbReference type="RefSeq" id="XP_026532361.1"/>
    </source>
</evidence>
<dbReference type="Gene3D" id="3.80.10.10">
    <property type="entry name" value="Ribonuclease Inhibitor"/>
    <property type="match status" value="1"/>
</dbReference>
<evidence type="ECO:0000256" key="18">
    <source>
        <dbReference type="SAM" id="Phobius"/>
    </source>
</evidence>
<dbReference type="InterPro" id="IPR017241">
    <property type="entry name" value="Toll-like_receptor"/>
</dbReference>
<comment type="similarity">
    <text evidence="2 16">Belongs to the Toll-like receptor family.</text>
</comment>
<feature type="disulfide bond" evidence="17">
    <location>
        <begin position="449"/>
        <end position="471"/>
    </location>
</feature>
<evidence type="ECO:0000256" key="8">
    <source>
        <dbReference type="ARBA" id="ARBA00022859"/>
    </source>
</evidence>
<dbReference type="Pfam" id="PF13855">
    <property type="entry name" value="LRR_8"/>
    <property type="match status" value="1"/>
</dbReference>
<dbReference type="FunFam" id="3.40.50.10140:FF:000001">
    <property type="entry name" value="Toll-like receptor 2"/>
    <property type="match status" value="1"/>
</dbReference>
<keyword evidence="8 16" id="KW-0391">Immunity</keyword>
<evidence type="ECO:0000256" key="16">
    <source>
        <dbReference type="PIRNR" id="PIRNR037595"/>
    </source>
</evidence>
<feature type="disulfide bond" evidence="17">
    <location>
        <begin position="370"/>
        <end position="399"/>
    </location>
</feature>
<evidence type="ECO:0000256" key="1">
    <source>
        <dbReference type="ARBA" id="ARBA00004479"/>
    </source>
</evidence>
<feature type="transmembrane region" description="Helical" evidence="18">
    <location>
        <begin position="604"/>
        <end position="627"/>
    </location>
</feature>
<dbReference type="PROSITE" id="PS51450">
    <property type="entry name" value="LRR"/>
    <property type="match status" value="1"/>
</dbReference>
<dbReference type="PROSITE" id="PS50104">
    <property type="entry name" value="TIR"/>
    <property type="match status" value="1"/>
</dbReference>
<keyword evidence="20" id="KW-1185">Reference proteome</keyword>
<dbReference type="InterPro" id="IPR035897">
    <property type="entry name" value="Toll_tir_struct_dom_sf"/>
</dbReference>
<feature type="disulfide bond" evidence="17">
    <location>
        <begin position="55"/>
        <end position="60"/>
    </location>
</feature>
<dbReference type="InterPro" id="IPR003591">
    <property type="entry name" value="Leu-rich_rpt_typical-subtyp"/>
</dbReference>
<dbReference type="GO" id="GO:0004888">
    <property type="term" value="F:transmembrane signaling receptor activity"/>
    <property type="evidence" value="ECO:0007669"/>
    <property type="project" value="InterPro"/>
</dbReference>
<dbReference type="SUPFAM" id="SSF52058">
    <property type="entry name" value="L domain-like"/>
    <property type="match status" value="2"/>
</dbReference>
<dbReference type="InterPro" id="IPR032675">
    <property type="entry name" value="LRR_dom_sf"/>
</dbReference>
<dbReference type="PANTHER" id="PTHR24365:SF17">
    <property type="entry name" value="TOLL-LIKE RECEPTOR 2"/>
    <property type="match status" value="1"/>
</dbReference>
<evidence type="ECO:0000256" key="13">
    <source>
        <dbReference type="ARBA" id="ARBA00023170"/>
    </source>
</evidence>
<dbReference type="GO" id="GO:0045087">
    <property type="term" value="P:innate immune response"/>
    <property type="evidence" value="ECO:0007669"/>
    <property type="project" value="UniProtKB-UniRule"/>
</dbReference>
<reference evidence="21 22" key="1">
    <citation type="submission" date="2025-04" db="UniProtKB">
        <authorList>
            <consortium name="RefSeq"/>
        </authorList>
    </citation>
    <scope>IDENTIFICATION</scope>
</reference>
<accession>A0A6J1UN52</accession>
<evidence type="ECO:0000256" key="5">
    <source>
        <dbReference type="ARBA" id="ARBA00022692"/>
    </source>
</evidence>
<dbReference type="Proteomes" id="UP000504612">
    <property type="component" value="Unplaced"/>
</dbReference>
<dbReference type="Gene3D" id="3.40.50.10140">
    <property type="entry name" value="Toll/interleukin-1 receptor homology (TIR) domain"/>
    <property type="match status" value="1"/>
</dbReference>
<sequence length="801" mass="92368">MVMAFPEYSRESSGTEEGDLSFCSQIIMILPIWSLWFLSIAGAKSLSAEKVVPFCGIADCNFHGKSLHTFPLGLSDAVLGLDLAFNSIVHIQDVDLKFAVNLRTLLLQSNLIQTIDEHAFDFLGKLEHLDLSWNNLTYLSHSWFRNLSSLQKLNLKGNSYSKLGILPLFSGLQKLRYLYLGNDQFSSLQAKDFEGISVLEELEIEGQNLTQYSPGALQSLDHINHIILNVPVNFILNWTLVDVKNSVVFLELRNIHNLSSLISYFEKVPITAQKLVFRDSYFLENQVTHIINALSGMTQLQELEIIDSTLQGTGQFYTSPRILSNVHIITIRNLKIDLFYLFSDLSSMLYLVENITRLTIENTKVFLVPCELAKEFSSVQYLDINTNLLQDSFFEHSFCPGSWPKLQTLNVSQNSLTYLDRMARSVAHLVDLTNLDVSQNNLEQMPESCHWPKSLKYLNISGCKVEKLTGCIPDFLEILDASNNFLHDFKVSLPHLQELYLTNNRFKALPDAAFIRHVRFVTIRENSVFVFSEQELQEFVELKLLDARNNSFQCTCGFVSFVQSYPRIYNICVGWPENYICDSPDYVKGDQIGVAQLQLTDCHFSSFVSILCILIILIILVSAFLCYKFHVIWYIRMTLAWLKAKRKPQRTHNQAVCYDAFVSYSEQDSEWVENIMVQTLEQSNPPFKLCLHKRDFMPGKWIVDNIIDSIEKSSKTLFVLSENFVRSEWCKYELDFSHFRFFDENNDTAILILLESIPIKTIPERFCKLRKLMNTKTYLEWPSDKDQEELFWFNLKTAIKA</sequence>
<protein>
    <recommendedName>
        <fullName evidence="16">Toll-like receptor 2</fullName>
    </recommendedName>
</protein>
<keyword evidence="15 16" id="KW-0395">Inflammatory response</keyword>
<dbReference type="GO" id="GO:0006954">
    <property type="term" value="P:inflammatory response"/>
    <property type="evidence" value="ECO:0007669"/>
    <property type="project" value="UniProtKB-UniRule"/>
</dbReference>
<dbReference type="GO" id="GO:0042497">
    <property type="term" value="F:triacyl lipopeptide binding"/>
    <property type="evidence" value="ECO:0007669"/>
    <property type="project" value="TreeGrafter"/>
</dbReference>
<keyword evidence="7" id="KW-0677">Repeat</keyword>
<dbReference type="AlphaFoldDB" id="A0A6J1UN52"/>
<dbReference type="InterPro" id="IPR000157">
    <property type="entry name" value="TIR_dom"/>
</dbReference>
<dbReference type="RefSeq" id="XP_026532360.1">
    <property type="nucleotide sequence ID" value="XM_026676575.1"/>
</dbReference>
<keyword evidence="5 18" id="KW-0812">Transmembrane</keyword>
<dbReference type="CTD" id="7097"/>
<evidence type="ECO:0000313" key="20">
    <source>
        <dbReference type="Proteomes" id="UP000504612"/>
    </source>
</evidence>
<evidence type="ECO:0000256" key="11">
    <source>
        <dbReference type="ARBA" id="ARBA00023136"/>
    </source>
</evidence>
<keyword evidence="10" id="KW-0520">NAD</keyword>
<evidence type="ECO:0000256" key="3">
    <source>
        <dbReference type="ARBA" id="ARBA00022588"/>
    </source>
</evidence>
<evidence type="ECO:0000259" key="19">
    <source>
        <dbReference type="PROSITE" id="PS50104"/>
    </source>
</evidence>
<keyword evidence="13 16" id="KW-0675">Receptor</keyword>
<keyword evidence="4" id="KW-0433">Leucine-rich repeat</keyword>
<gene>
    <name evidence="21 22" type="primary">TLR2</name>
</gene>
<keyword evidence="3 16" id="KW-0399">Innate immunity</keyword>
<dbReference type="Pfam" id="PF01582">
    <property type="entry name" value="TIR"/>
    <property type="match status" value="1"/>
</dbReference>
<comment type="function">
    <text evidence="16">Cooperates with LY96 to mediate the innate immune response to bacterial lipoproteins and other microbial cell wall components. Cooperates with TLR1 or TLR6 to mediate the innate immune response to bacterial lipoproteins or lipopeptides. Acts via MYD88 and TRAF6, leading to NF-kappa-B activation, cytokine secretion and the inflammatory response.</text>
</comment>
<evidence type="ECO:0000256" key="15">
    <source>
        <dbReference type="ARBA" id="ARBA00023198"/>
    </source>
</evidence>
<keyword evidence="12 17" id="KW-1015">Disulfide bond</keyword>
<dbReference type="FunFam" id="3.80.10.10:FF:000046">
    <property type="entry name" value="Toll-like receptor 2"/>
    <property type="match status" value="1"/>
</dbReference>
<evidence type="ECO:0000256" key="14">
    <source>
        <dbReference type="ARBA" id="ARBA00023180"/>
    </source>
</evidence>
<organism evidence="20 22">
    <name type="scientific">Notechis scutatus</name>
    <name type="common">mainland tiger snake</name>
    <dbReference type="NCBI Taxonomy" id="8663"/>
    <lineage>
        <taxon>Eukaryota</taxon>
        <taxon>Metazoa</taxon>
        <taxon>Chordata</taxon>
        <taxon>Craniata</taxon>
        <taxon>Vertebrata</taxon>
        <taxon>Euteleostomi</taxon>
        <taxon>Lepidosauria</taxon>
        <taxon>Squamata</taxon>
        <taxon>Bifurcata</taxon>
        <taxon>Unidentata</taxon>
        <taxon>Episquamata</taxon>
        <taxon>Toxicofera</taxon>
        <taxon>Serpentes</taxon>
        <taxon>Colubroidea</taxon>
        <taxon>Elapidae</taxon>
        <taxon>Hydrophiinae</taxon>
        <taxon>Notechis</taxon>
    </lineage>
</organism>
<dbReference type="PANTHER" id="PTHR24365">
    <property type="entry name" value="TOLL-LIKE RECEPTOR"/>
    <property type="match status" value="1"/>
</dbReference>
<evidence type="ECO:0000256" key="12">
    <source>
        <dbReference type="ARBA" id="ARBA00023157"/>
    </source>
</evidence>
<dbReference type="GeneID" id="113417952"/>
<dbReference type="KEGG" id="nss:113417952"/>
<dbReference type="PIRSF" id="PIRSF037595">
    <property type="entry name" value="Toll-like_receptor"/>
    <property type="match status" value="1"/>
</dbReference>
<evidence type="ECO:0000256" key="17">
    <source>
        <dbReference type="PIRSR" id="PIRSR037595-2"/>
    </source>
</evidence>
<dbReference type="RefSeq" id="XP_026532361.1">
    <property type="nucleotide sequence ID" value="XM_026676576.1"/>
</dbReference>
<comment type="subcellular location">
    <subcellularLocation>
        <location evidence="1">Membrane</location>
        <topology evidence="1">Single-pass type I membrane protein</topology>
    </subcellularLocation>
</comment>